<keyword evidence="5 9" id="KW-0653">Protein transport</keyword>
<evidence type="ECO:0000256" key="9">
    <source>
        <dbReference type="RuleBase" id="RU367043"/>
    </source>
</evidence>
<evidence type="ECO:0000313" key="12">
    <source>
        <dbReference type="Proteomes" id="UP000013827"/>
    </source>
</evidence>
<comment type="subunit">
    <text evidence="9">Heterohexamer.</text>
</comment>
<evidence type="ECO:0000256" key="6">
    <source>
        <dbReference type="ARBA" id="ARBA00023010"/>
    </source>
</evidence>
<dbReference type="Gene3D" id="1.10.287.810">
    <property type="entry name" value="Mitochondrial import inner membrane translocase subunit tim13 like domains"/>
    <property type="match status" value="1"/>
</dbReference>
<dbReference type="AlphaFoldDB" id="A0A0D3J2Q2"/>
<proteinExistence type="inferred from homology"/>
<evidence type="ECO:0000256" key="8">
    <source>
        <dbReference type="ARBA" id="ARBA00023157"/>
    </source>
</evidence>
<name>A0A0D3J2Q2_EMIH1</name>
<dbReference type="GeneID" id="17263995"/>
<evidence type="ECO:0000256" key="4">
    <source>
        <dbReference type="ARBA" id="ARBA00022833"/>
    </source>
</evidence>
<dbReference type="HOGENOM" id="CLU_162151_1_0_1"/>
<keyword evidence="7 9" id="KW-0496">Mitochondrion</keyword>
<dbReference type="InterPro" id="IPR004217">
    <property type="entry name" value="Tim10-like"/>
</dbReference>
<evidence type="ECO:0000256" key="2">
    <source>
        <dbReference type="ARBA" id="ARBA00022448"/>
    </source>
</evidence>
<comment type="similarity">
    <text evidence="1 9">Belongs to the small Tim family.</text>
</comment>
<dbReference type="EnsemblProtists" id="EOD17787">
    <property type="protein sequence ID" value="EOD17787"/>
    <property type="gene ID" value="EMIHUDRAFT_209761"/>
</dbReference>
<evidence type="ECO:0000259" key="10">
    <source>
        <dbReference type="Pfam" id="PF02953"/>
    </source>
</evidence>
<keyword evidence="8 9" id="KW-1015">Disulfide bond</keyword>
<evidence type="ECO:0000313" key="11">
    <source>
        <dbReference type="EnsemblProtists" id="EOD17787"/>
    </source>
</evidence>
<dbReference type="eggNOG" id="KOG3480">
    <property type="taxonomic scope" value="Eukaryota"/>
</dbReference>
<dbReference type="GO" id="GO:0015031">
    <property type="term" value="P:protein transport"/>
    <property type="evidence" value="ECO:0007669"/>
    <property type="project" value="UniProtKB-KW"/>
</dbReference>
<keyword evidence="9" id="KW-0472">Membrane</keyword>
<dbReference type="PANTHER" id="PTHR11038:SF16">
    <property type="entry name" value="MITOCHONDRIAL IMPORT INNER MEMBRANE TRANSLOCASE SUBUNIT TIM10"/>
    <property type="match status" value="1"/>
</dbReference>
<keyword evidence="2 9" id="KW-0813">Transport</keyword>
<dbReference type="RefSeq" id="XP_005770216.1">
    <property type="nucleotide sequence ID" value="XM_005770159.1"/>
</dbReference>
<dbReference type="SUPFAM" id="SSF144122">
    <property type="entry name" value="Tim10-like"/>
    <property type="match status" value="1"/>
</dbReference>
<feature type="domain" description="Tim10-like" evidence="10">
    <location>
        <begin position="1"/>
        <end position="62"/>
    </location>
</feature>
<keyword evidence="3" id="KW-0479">Metal-binding</keyword>
<evidence type="ECO:0000256" key="7">
    <source>
        <dbReference type="ARBA" id="ARBA00023128"/>
    </source>
</evidence>
<dbReference type="Proteomes" id="UP000013827">
    <property type="component" value="Unassembled WGS sequence"/>
</dbReference>
<dbReference type="GO" id="GO:0005743">
    <property type="term" value="C:mitochondrial inner membrane"/>
    <property type="evidence" value="ECO:0007669"/>
    <property type="project" value="UniProtKB-SubCell"/>
</dbReference>
<dbReference type="PaxDb" id="2903-EOD17787"/>
<protein>
    <recommendedName>
        <fullName evidence="9">Mitochondrial import inner membrane translocase subunit</fullName>
    </recommendedName>
</protein>
<sequence length="80" mass="8800">MQRAQQNELEAITDMFNKMTEQCFKKCVATYKEEALSVGEATCVDRCVHKYMTVHGKVQEILGQQAAQAQAAQAAMGAMG</sequence>
<dbReference type="GO" id="GO:0046872">
    <property type="term" value="F:metal ion binding"/>
    <property type="evidence" value="ECO:0007669"/>
    <property type="project" value="UniProtKB-KW"/>
</dbReference>
<dbReference type="STRING" id="2903.R1C6F6"/>
<comment type="domain">
    <text evidence="9">The twin CX3C motif contains 4 conserved Cys residues that form 2 disulfide bonds in the mitochondrial intermembrane space.</text>
</comment>
<dbReference type="GO" id="GO:0045039">
    <property type="term" value="P:protein insertion into mitochondrial inner membrane"/>
    <property type="evidence" value="ECO:0007669"/>
    <property type="project" value="UniProtKB-ARBA"/>
</dbReference>
<dbReference type="KEGG" id="ehx:EMIHUDRAFT_209761"/>
<evidence type="ECO:0000256" key="3">
    <source>
        <dbReference type="ARBA" id="ARBA00022723"/>
    </source>
</evidence>
<comment type="function">
    <text evidence="9">Mitochondrial intermembrane chaperone that participates in the import and insertion of some multi-pass transmembrane proteins into the mitochondrial inner membrane. Also required for the transfer of beta-barrel precursors from the TOM complex to the sorting and assembly machinery (SAM complex) of the outer membrane. Acts as a chaperone-like protein that protects the hydrophobic precursors from aggregation and guide them through the mitochondrial intermembrane space.</text>
</comment>
<keyword evidence="9" id="KW-0999">Mitochondrion inner membrane</keyword>
<evidence type="ECO:0000256" key="1">
    <source>
        <dbReference type="ARBA" id="ARBA00006720"/>
    </source>
</evidence>
<dbReference type="Pfam" id="PF02953">
    <property type="entry name" value="zf-Tim10_DDP"/>
    <property type="match status" value="1"/>
</dbReference>
<dbReference type="OMA" id="HEMEAMT"/>
<accession>A0A0D3J2Q2</accession>
<keyword evidence="6 9" id="KW-0811">Translocation</keyword>
<dbReference type="InterPro" id="IPR035427">
    <property type="entry name" value="Tim10-like_dom_sf"/>
</dbReference>
<reference evidence="11" key="2">
    <citation type="submission" date="2024-10" db="UniProtKB">
        <authorList>
            <consortium name="EnsemblProtists"/>
        </authorList>
    </citation>
    <scope>IDENTIFICATION</scope>
</reference>
<dbReference type="PANTHER" id="PTHR11038">
    <property type="entry name" value="MITOCHONDRIAL IMPORT INNER MEMBRANE TRANSLOCASE SUBUNIT TIM10"/>
    <property type="match status" value="1"/>
</dbReference>
<organism evidence="11 12">
    <name type="scientific">Emiliania huxleyi (strain CCMP1516)</name>
    <dbReference type="NCBI Taxonomy" id="280463"/>
    <lineage>
        <taxon>Eukaryota</taxon>
        <taxon>Haptista</taxon>
        <taxon>Haptophyta</taxon>
        <taxon>Prymnesiophyceae</taxon>
        <taxon>Isochrysidales</taxon>
        <taxon>Noelaerhabdaceae</taxon>
        <taxon>Emiliania</taxon>
    </lineage>
</organism>
<reference evidence="12" key="1">
    <citation type="journal article" date="2013" name="Nature">
        <title>Pan genome of the phytoplankton Emiliania underpins its global distribution.</title>
        <authorList>
            <person name="Read B.A."/>
            <person name="Kegel J."/>
            <person name="Klute M.J."/>
            <person name="Kuo A."/>
            <person name="Lefebvre S.C."/>
            <person name="Maumus F."/>
            <person name="Mayer C."/>
            <person name="Miller J."/>
            <person name="Monier A."/>
            <person name="Salamov A."/>
            <person name="Young J."/>
            <person name="Aguilar M."/>
            <person name="Claverie J.M."/>
            <person name="Frickenhaus S."/>
            <person name="Gonzalez K."/>
            <person name="Herman E.K."/>
            <person name="Lin Y.C."/>
            <person name="Napier J."/>
            <person name="Ogata H."/>
            <person name="Sarno A.F."/>
            <person name="Shmutz J."/>
            <person name="Schroeder D."/>
            <person name="de Vargas C."/>
            <person name="Verret F."/>
            <person name="von Dassow P."/>
            <person name="Valentin K."/>
            <person name="Van de Peer Y."/>
            <person name="Wheeler G."/>
            <person name="Dacks J.B."/>
            <person name="Delwiche C.F."/>
            <person name="Dyhrman S.T."/>
            <person name="Glockner G."/>
            <person name="John U."/>
            <person name="Richards T."/>
            <person name="Worden A.Z."/>
            <person name="Zhang X."/>
            <person name="Grigoriev I.V."/>
            <person name="Allen A.E."/>
            <person name="Bidle K."/>
            <person name="Borodovsky M."/>
            <person name="Bowler C."/>
            <person name="Brownlee C."/>
            <person name="Cock J.M."/>
            <person name="Elias M."/>
            <person name="Gladyshev V.N."/>
            <person name="Groth M."/>
            <person name="Guda C."/>
            <person name="Hadaegh A."/>
            <person name="Iglesias-Rodriguez M.D."/>
            <person name="Jenkins J."/>
            <person name="Jones B.M."/>
            <person name="Lawson T."/>
            <person name="Leese F."/>
            <person name="Lindquist E."/>
            <person name="Lobanov A."/>
            <person name="Lomsadze A."/>
            <person name="Malik S.B."/>
            <person name="Marsh M.E."/>
            <person name="Mackinder L."/>
            <person name="Mock T."/>
            <person name="Mueller-Roeber B."/>
            <person name="Pagarete A."/>
            <person name="Parker M."/>
            <person name="Probert I."/>
            <person name="Quesneville H."/>
            <person name="Raines C."/>
            <person name="Rensing S.A."/>
            <person name="Riano-Pachon D.M."/>
            <person name="Richier S."/>
            <person name="Rokitta S."/>
            <person name="Shiraiwa Y."/>
            <person name="Soanes D.M."/>
            <person name="van der Giezen M."/>
            <person name="Wahlund T.M."/>
            <person name="Williams B."/>
            <person name="Wilson W."/>
            <person name="Wolfe G."/>
            <person name="Wurch L.L."/>
        </authorList>
    </citation>
    <scope>NUCLEOTIDE SEQUENCE</scope>
</reference>
<keyword evidence="12" id="KW-1185">Reference proteome</keyword>
<evidence type="ECO:0000256" key="5">
    <source>
        <dbReference type="ARBA" id="ARBA00022927"/>
    </source>
</evidence>
<comment type="subcellular location">
    <subcellularLocation>
        <location evidence="9">Mitochondrion inner membrane</location>
        <topology evidence="9">Peripheral membrane protein</topology>
        <orientation evidence="9">Intermembrane side</orientation>
    </subcellularLocation>
</comment>
<keyword evidence="4" id="KW-0862">Zinc</keyword>
<keyword evidence="9" id="KW-0143">Chaperone</keyword>